<dbReference type="PROSITE" id="PS51257">
    <property type="entry name" value="PROKAR_LIPOPROTEIN"/>
    <property type="match status" value="1"/>
</dbReference>
<gene>
    <name evidence="5" type="ORF">ACEZDE_28370</name>
</gene>
<keyword evidence="6" id="KW-1185">Reference proteome</keyword>
<protein>
    <submittedName>
        <fullName evidence="5">Extracellular solute-binding protein</fullName>
    </submittedName>
</protein>
<organism evidence="5 6">
    <name type="scientific">Streptacidiphilus cavernicola</name>
    <dbReference type="NCBI Taxonomy" id="3342716"/>
    <lineage>
        <taxon>Bacteria</taxon>
        <taxon>Bacillati</taxon>
        <taxon>Actinomycetota</taxon>
        <taxon>Actinomycetes</taxon>
        <taxon>Kitasatosporales</taxon>
        <taxon>Streptomycetaceae</taxon>
        <taxon>Streptacidiphilus</taxon>
    </lineage>
</organism>
<name>A0ABV6W3F4_9ACTN</name>
<evidence type="ECO:0000256" key="4">
    <source>
        <dbReference type="SAM" id="SignalP"/>
    </source>
</evidence>
<dbReference type="EMBL" id="JBHFAB010000027">
    <property type="protein sequence ID" value="MFC1420526.1"/>
    <property type="molecule type" value="Genomic_DNA"/>
</dbReference>
<dbReference type="Proteomes" id="UP001592531">
    <property type="component" value="Unassembled WGS sequence"/>
</dbReference>
<comment type="caution">
    <text evidence="5">The sequence shown here is derived from an EMBL/GenBank/DDBJ whole genome shotgun (WGS) entry which is preliminary data.</text>
</comment>
<accession>A0ABV6W3F4</accession>
<dbReference type="PANTHER" id="PTHR30061:SF50">
    <property type="entry name" value="MALTOSE_MALTODEXTRIN-BINDING PERIPLASMIC PROTEIN"/>
    <property type="match status" value="1"/>
</dbReference>
<sequence>MHRRTWTALAAGLALACTVTACSSGTGGSAKAVSATTGSGKGRTLTVWYMDGDLSDKAVAAINAAFTKATGAQVKVQIQEWDNINTKLTTALAGDNPPDVLEIGNTDVPMFAASGGLSDITSQVPDMTDGQTWLPGLIGPATIDSKVYAAPLFAGNRAVVYNKTVWAKAGVTAPPTSFAEFTADLDKVKAANHAADFSAINMPGKYWYSALPFVWDAGGQIATESGGKWTGALDSPAAQRGLQAWKSFQNTYSAKSSRDVNDRAPDQNALLASGKTSAILVTSINTVVKDNPAIKDQLGTFPFPSATPGKTQPVFLGGSDLAIATKSKNQDLGLAYLKAATSPAVQASAIVGIDGWTPASTQLLDQTVSSLPPTSQAFFTAAKNSVATPSTPGWGTIEADDSINSFLADIATGRKSTADAAKAFDAHLDQALNAAQ</sequence>
<feature type="signal peptide" evidence="4">
    <location>
        <begin position="1"/>
        <end position="21"/>
    </location>
</feature>
<dbReference type="Gene3D" id="3.40.190.10">
    <property type="entry name" value="Periplasmic binding protein-like II"/>
    <property type="match status" value="2"/>
</dbReference>
<evidence type="ECO:0000313" key="5">
    <source>
        <dbReference type="EMBL" id="MFC1420526.1"/>
    </source>
</evidence>
<dbReference type="SUPFAM" id="SSF53850">
    <property type="entry name" value="Periplasmic binding protein-like II"/>
    <property type="match status" value="1"/>
</dbReference>
<evidence type="ECO:0000256" key="1">
    <source>
        <dbReference type="ARBA" id="ARBA00008520"/>
    </source>
</evidence>
<comment type="similarity">
    <text evidence="1">Belongs to the bacterial solute-binding protein 1 family.</text>
</comment>
<evidence type="ECO:0000256" key="3">
    <source>
        <dbReference type="ARBA" id="ARBA00022729"/>
    </source>
</evidence>
<evidence type="ECO:0000313" key="6">
    <source>
        <dbReference type="Proteomes" id="UP001592531"/>
    </source>
</evidence>
<keyword evidence="2" id="KW-0813">Transport</keyword>
<dbReference type="PANTHER" id="PTHR30061">
    <property type="entry name" value="MALTOSE-BINDING PERIPLASMIC PROTEIN"/>
    <property type="match status" value="1"/>
</dbReference>
<feature type="chain" id="PRO_5046005321" evidence="4">
    <location>
        <begin position="22"/>
        <end position="436"/>
    </location>
</feature>
<keyword evidence="3 4" id="KW-0732">Signal</keyword>
<evidence type="ECO:0000256" key="2">
    <source>
        <dbReference type="ARBA" id="ARBA00022448"/>
    </source>
</evidence>
<proteinExistence type="inferred from homology"/>
<dbReference type="InterPro" id="IPR006059">
    <property type="entry name" value="SBP"/>
</dbReference>
<reference evidence="5 6" key="1">
    <citation type="submission" date="2024-09" db="EMBL/GenBank/DDBJ databases">
        <authorList>
            <person name="Lee S.D."/>
        </authorList>
    </citation>
    <scope>NUCLEOTIDE SEQUENCE [LARGE SCALE GENOMIC DNA]</scope>
    <source>
        <strain evidence="5 6">N8-3</strain>
    </source>
</reference>
<dbReference type="RefSeq" id="WP_380541929.1">
    <property type="nucleotide sequence ID" value="NZ_JBHFAB010000027.1"/>
</dbReference>
<dbReference type="Pfam" id="PF01547">
    <property type="entry name" value="SBP_bac_1"/>
    <property type="match status" value="1"/>
</dbReference>